<evidence type="ECO:0000256" key="1">
    <source>
        <dbReference type="ARBA" id="ARBA00023125"/>
    </source>
</evidence>
<feature type="DNA-binding region" description="H-T-H motif" evidence="2">
    <location>
        <begin position="37"/>
        <end position="56"/>
    </location>
</feature>
<dbReference type="PROSITE" id="PS01081">
    <property type="entry name" value="HTH_TETR_1"/>
    <property type="match status" value="1"/>
</dbReference>
<dbReference type="Pfam" id="PF17918">
    <property type="entry name" value="TetR_C_15"/>
    <property type="match status" value="1"/>
</dbReference>
<gene>
    <name evidence="4" type="ORF">Prubr_01870</name>
</gene>
<dbReference type="Gene3D" id="1.10.357.10">
    <property type="entry name" value="Tetracycline Repressor, domain 2"/>
    <property type="match status" value="1"/>
</dbReference>
<evidence type="ECO:0000256" key="2">
    <source>
        <dbReference type="PROSITE-ProRule" id="PRU00335"/>
    </source>
</evidence>
<dbReference type="PANTHER" id="PTHR30055:SF226">
    <property type="entry name" value="HTH-TYPE TRANSCRIPTIONAL REGULATOR PKSA"/>
    <property type="match status" value="1"/>
</dbReference>
<dbReference type="InterPro" id="IPR041669">
    <property type="entry name" value="TetR_C_15"/>
</dbReference>
<proteinExistence type="predicted"/>
<dbReference type="RefSeq" id="WP_212820685.1">
    <property type="nucleotide sequence ID" value="NZ_AP023359.1"/>
</dbReference>
<dbReference type="KEGG" id="pry:Prubr_01870"/>
<dbReference type="AlphaFoldDB" id="A0A810MPD4"/>
<dbReference type="GO" id="GO:0003700">
    <property type="term" value="F:DNA-binding transcription factor activity"/>
    <property type="evidence" value="ECO:0007669"/>
    <property type="project" value="TreeGrafter"/>
</dbReference>
<dbReference type="Pfam" id="PF00440">
    <property type="entry name" value="TetR_N"/>
    <property type="match status" value="1"/>
</dbReference>
<dbReference type="PANTHER" id="PTHR30055">
    <property type="entry name" value="HTH-TYPE TRANSCRIPTIONAL REGULATOR RUTR"/>
    <property type="match status" value="1"/>
</dbReference>
<protein>
    <submittedName>
        <fullName evidence="4">TetR family transcriptional regulator</fullName>
    </submittedName>
</protein>
<feature type="domain" description="HTH tetR-type" evidence="3">
    <location>
        <begin position="14"/>
        <end position="74"/>
    </location>
</feature>
<dbReference type="EMBL" id="AP023359">
    <property type="protein sequence ID" value="BCJ63166.1"/>
    <property type="molecule type" value="Genomic_DNA"/>
</dbReference>
<evidence type="ECO:0000313" key="5">
    <source>
        <dbReference type="Proteomes" id="UP000680866"/>
    </source>
</evidence>
<dbReference type="InterPro" id="IPR023772">
    <property type="entry name" value="DNA-bd_HTH_TetR-type_CS"/>
</dbReference>
<dbReference type="InterPro" id="IPR050109">
    <property type="entry name" value="HTH-type_TetR-like_transc_reg"/>
</dbReference>
<organism evidence="4 5">
    <name type="scientific">Polymorphospora rubra</name>
    <dbReference type="NCBI Taxonomy" id="338584"/>
    <lineage>
        <taxon>Bacteria</taxon>
        <taxon>Bacillati</taxon>
        <taxon>Actinomycetota</taxon>
        <taxon>Actinomycetes</taxon>
        <taxon>Micromonosporales</taxon>
        <taxon>Micromonosporaceae</taxon>
        <taxon>Polymorphospora</taxon>
    </lineage>
</organism>
<keyword evidence="5" id="KW-1185">Reference proteome</keyword>
<keyword evidence="1 2" id="KW-0238">DNA-binding</keyword>
<dbReference type="InterPro" id="IPR009057">
    <property type="entry name" value="Homeodomain-like_sf"/>
</dbReference>
<sequence>MADTRPVRRQARGERRIAEILDAALGLFAEVGYDAATTNAIAARAGISPGSLYQFFRNKEAIAQALSERLVEGTRKAHGAAFADRPVAGLPLDELIDLMLDPLIEFNVSNPGAKTLFGNTDMPAQLAAATRPLHEAVTRRVTAVITARAPHLAPAAAERTATVVVQIVKGMMPPVVAADDDERAALVTELKRVIRGYLAPLEDTPA</sequence>
<evidence type="ECO:0000313" key="4">
    <source>
        <dbReference type="EMBL" id="BCJ63166.1"/>
    </source>
</evidence>
<accession>A0A810MPD4</accession>
<dbReference type="InterPro" id="IPR001647">
    <property type="entry name" value="HTH_TetR"/>
</dbReference>
<dbReference type="SUPFAM" id="SSF46689">
    <property type="entry name" value="Homeodomain-like"/>
    <property type="match status" value="1"/>
</dbReference>
<reference evidence="4" key="1">
    <citation type="submission" date="2020-08" db="EMBL/GenBank/DDBJ databases">
        <title>Whole genome shotgun sequence of Polymorphospora rubra NBRC 101157.</title>
        <authorList>
            <person name="Komaki H."/>
            <person name="Tamura T."/>
        </authorList>
    </citation>
    <scope>NUCLEOTIDE SEQUENCE</scope>
    <source>
        <strain evidence="4">NBRC 101157</strain>
    </source>
</reference>
<dbReference type="PRINTS" id="PR00455">
    <property type="entry name" value="HTHTETR"/>
</dbReference>
<dbReference type="PROSITE" id="PS50977">
    <property type="entry name" value="HTH_TETR_2"/>
    <property type="match status" value="1"/>
</dbReference>
<dbReference type="Proteomes" id="UP000680866">
    <property type="component" value="Chromosome"/>
</dbReference>
<evidence type="ECO:0000259" key="3">
    <source>
        <dbReference type="PROSITE" id="PS50977"/>
    </source>
</evidence>
<dbReference type="GO" id="GO:0000976">
    <property type="term" value="F:transcription cis-regulatory region binding"/>
    <property type="evidence" value="ECO:0007669"/>
    <property type="project" value="TreeGrafter"/>
</dbReference>
<name>A0A810MPD4_9ACTN</name>